<dbReference type="InterPro" id="IPR032466">
    <property type="entry name" value="Metal_Hydrolase"/>
</dbReference>
<dbReference type="InterPro" id="IPR017950">
    <property type="entry name" value="Urease_AS"/>
</dbReference>
<dbReference type="CDD" id="cd00390">
    <property type="entry name" value="Urease_gamma"/>
    <property type="match status" value="1"/>
</dbReference>
<dbReference type="InterPro" id="IPR006680">
    <property type="entry name" value="Amidohydro-rel"/>
</dbReference>
<keyword evidence="5 6" id="KW-0378">Hydrolase</keyword>
<dbReference type="InterPro" id="IPR029754">
    <property type="entry name" value="Urease_Ni-bd"/>
</dbReference>
<keyword evidence="10" id="KW-1185">Reference proteome</keyword>
<dbReference type="NCBIfam" id="NF009671">
    <property type="entry name" value="PRK13192.1"/>
    <property type="match status" value="1"/>
</dbReference>
<evidence type="ECO:0000256" key="2">
    <source>
        <dbReference type="ARBA" id="ARBA00012934"/>
    </source>
</evidence>
<dbReference type="GO" id="GO:0009039">
    <property type="term" value="F:urease activity"/>
    <property type="evidence" value="ECO:0007669"/>
    <property type="project" value="UniProtKB-EC"/>
</dbReference>
<comment type="catalytic activity">
    <reaction evidence="6">
        <text>urea + 2 H2O + H(+) = hydrogencarbonate + 2 NH4(+)</text>
        <dbReference type="Rhea" id="RHEA:20557"/>
        <dbReference type="ChEBI" id="CHEBI:15377"/>
        <dbReference type="ChEBI" id="CHEBI:15378"/>
        <dbReference type="ChEBI" id="CHEBI:16199"/>
        <dbReference type="ChEBI" id="CHEBI:17544"/>
        <dbReference type="ChEBI" id="CHEBI:28938"/>
        <dbReference type="EC" id="3.5.1.5"/>
    </reaction>
</comment>
<dbReference type="Pfam" id="PF01979">
    <property type="entry name" value="Amidohydro_1"/>
    <property type="match status" value="1"/>
</dbReference>
<evidence type="ECO:0000256" key="3">
    <source>
        <dbReference type="ARBA" id="ARBA00022596"/>
    </source>
</evidence>
<organism evidence="9 10">
    <name type="scientific">Basidiobolus ranarum</name>
    <dbReference type="NCBI Taxonomy" id="34480"/>
    <lineage>
        <taxon>Eukaryota</taxon>
        <taxon>Fungi</taxon>
        <taxon>Fungi incertae sedis</taxon>
        <taxon>Zoopagomycota</taxon>
        <taxon>Entomophthoromycotina</taxon>
        <taxon>Basidiobolomycetes</taxon>
        <taxon>Basidiobolales</taxon>
        <taxon>Basidiobolaceae</taxon>
        <taxon>Basidiobolus</taxon>
    </lineage>
</organism>
<dbReference type="PIRSF" id="PIRSF001222">
    <property type="entry name" value="Urease"/>
    <property type="match status" value="1"/>
</dbReference>
<dbReference type="NCBIfam" id="TIGR00192">
    <property type="entry name" value="urease_beta"/>
    <property type="match status" value="1"/>
</dbReference>
<evidence type="ECO:0000259" key="8">
    <source>
        <dbReference type="PROSITE" id="PS51368"/>
    </source>
</evidence>
<dbReference type="SUPFAM" id="SSF51278">
    <property type="entry name" value="Urease, beta-subunit"/>
    <property type="match status" value="1"/>
</dbReference>
<dbReference type="PROSITE" id="PS00145">
    <property type="entry name" value="UREASE_2"/>
    <property type="match status" value="1"/>
</dbReference>
<dbReference type="Gene3D" id="2.10.150.10">
    <property type="entry name" value="Urease, beta subunit"/>
    <property type="match status" value="1"/>
</dbReference>
<dbReference type="InterPro" id="IPR005848">
    <property type="entry name" value="Urease_asu"/>
</dbReference>
<dbReference type="SUPFAM" id="SSF51556">
    <property type="entry name" value="Metallo-dependent hydrolases"/>
    <property type="match status" value="1"/>
</dbReference>
<gene>
    <name evidence="9" type="primary">URE1_2</name>
    <name evidence="9" type="ORF">K7432_004762</name>
</gene>
<evidence type="ECO:0000256" key="4">
    <source>
        <dbReference type="ARBA" id="ARBA00022723"/>
    </source>
</evidence>
<dbReference type="InterPro" id="IPR002026">
    <property type="entry name" value="Urease_gamma/gamma-beta_su"/>
</dbReference>
<feature type="active site" description="Proton donor" evidence="7">
    <location>
        <position position="586"/>
    </location>
</feature>
<evidence type="ECO:0000256" key="7">
    <source>
        <dbReference type="PROSITE-ProRule" id="PRU00700"/>
    </source>
</evidence>
<dbReference type="PANTHER" id="PTHR33569">
    <property type="entry name" value="UREASE"/>
    <property type="match status" value="1"/>
</dbReference>
<dbReference type="Pfam" id="PF00547">
    <property type="entry name" value="Urease_gamma"/>
    <property type="match status" value="1"/>
</dbReference>
<dbReference type="PANTHER" id="PTHR33569:SF1">
    <property type="entry name" value="UREASE"/>
    <property type="match status" value="1"/>
</dbReference>
<dbReference type="SUPFAM" id="SSF51338">
    <property type="entry name" value="Composite domain of metallo-dependent hydrolases"/>
    <property type="match status" value="1"/>
</dbReference>
<dbReference type="InterPro" id="IPR050069">
    <property type="entry name" value="Urease_subunit"/>
</dbReference>
<dbReference type="Gene3D" id="3.30.280.10">
    <property type="entry name" value="Urease, gamma-like subunit"/>
    <property type="match status" value="1"/>
</dbReference>
<dbReference type="InterPro" id="IPR008221">
    <property type="entry name" value="Urease"/>
</dbReference>
<evidence type="ECO:0000313" key="9">
    <source>
        <dbReference type="EMBL" id="KAK9766270.1"/>
    </source>
</evidence>
<evidence type="ECO:0000313" key="10">
    <source>
        <dbReference type="Proteomes" id="UP001479436"/>
    </source>
</evidence>
<name>A0ABR2WXV1_9FUNG</name>
<comment type="pathway">
    <text evidence="1 6">Nitrogen metabolism; urea degradation; CO(2) and NH(3) from urea (urease route): step 1/1.</text>
</comment>
<dbReference type="EMBL" id="JASJQH010000171">
    <property type="protein sequence ID" value="KAK9766270.1"/>
    <property type="molecule type" value="Genomic_DNA"/>
</dbReference>
<protein>
    <recommendedName>
        <fullName evidence="2 6">Urease</fullName>
        <ecNumber evidence="2 6">3.5.1.5</ecNumber>
    </recommendedName>
    <alternativeName>
        <fullName evidence="6">Urea amidohydrolase</fullName>
    </alternativeName>
</protein>
<dbReference type="InterPro" id="IPR011612">
    <property type="entry name" value="Urease_alpha_N_dom"/>
</dbReference>
<feature type="domain" description="Urease" evidence="8">
    <location>
        <begin position="395"/>
        <end position="835"/>
    </location>
</feature>
<evidence type="ECO:0000256" key="1">
    <source>
        <dbReference type="ARBA" id="ARBA00004897"/>
    </source>
</evidence>
<proteinExistence type="inferred from homology"/>
<dbReference type="Pfam" id="PF00699">
    <property type="entry name" value="Urease_beta"/>
    <property type="match status" value="1"/>
</dbReference>
<dbReference type="EC" id="3.5.1.5" evidence="2 6"/>
<dbReference type="Pfam" id="PF00449">
    <property type="entry name" value="Urease_alpha"/>
    <property type="match status" value="1"/>
</dbReference>
<reference evidence="9 10" key="1">
    <citation type="submission" date="2023-04" db="EMBL/GenBank/DDBJ databases">
        <title>Genome of Basidiobolus ranarum AG-B5.</title>
        <authorList>
            <person name="Stajich J.E."/>
            <person name="Carter-House D."/>
            <person name="Gryganskyi A."/>
        </authorList>
    </citation>
    <scope>NUCLEOTIDE SEQUENCE [LARGE SCALE GENOMIC DNA]</scope>
    <source>
        <strain evidence="9 10">AG-B5</strain>
    </source>
</reference>
<dbReference type="CDD" id="cd00407">
    <property type="entry name" value="Urease_beta"/>
    <property type="match status" value="1"/>
</dbReference>
<dbReference type="InterPro" id="IPR036463">
    <property type="entry name" value="Urease_gamma_sf"/>
</dbReference>
<keyword evidence="4 6" id="KW-0479">Metal-binding</keyword>
<dbReference type="PRINTS" id="PR01752">
    <property type="entry name" value="UREASE"/>
</dbReference>
<keyword evidence="3 6" id="KW-0533">Nickel</keyword>
<dbReference type="Gene3D" id="3.20.20.140">
    <property type="entry name" value="Metal-dependent hydrolases"/>
    <property type="match status" value="1"/>
</dbReference>
<sequence length="835" mass="89999">MNLVPREMDKLMLHQVGYLAQMRLARGVKLNHSEATGLIASQALELMRDGKHSVSEVMDIGRQFLGRRHVLPSVMATLHEVQIEGTFSEGTFLVTIHDPICSDDGNLELALYGSFLPIPSNDAFPAAAPIDKHSLPGSLVLCTEKITLVPDRERASLVVTNNGDRPIQVGSHYHFVETNGSLCFDRGVAYGRRLDIAAGTAIRFEPGESKTVTVVDIGGDQVITGGNNIATGKVDRAKVPEIIKKCQKLGFQHKEQPDLPAPKPFALERSTYVDMYGPTVNDKVRLGDSELFIQIEKDFTVYGDECKFGGGKVLREGMGQNTKVLDKDCLDLVITNAIILDYTGIYKADIGIKDCMIAGIGKAGNPDVMDGVTPGMIVGASTEALAGEGHIFTAGGIDTHVHFICPQLGNEALSSGITTLIGGGTGPNTGTNATTCTPGANHIQFMLQSTDGMPINVGFTGKGNCSEPETLREQIRAGALGLKLHEDWGSTPAAIDSCLTVCEEYDVQAAIHTDTLNESGYVEASIEAFKGRTIHTYHSEGAGGGHAPDIIRVCGVASVLPSSTSPTRPYTNNTLDEHVDMLMVCHHLDKRIPEDVAFAESRIRAETIAAEDVLNDIGAVSIISSDSQAMGRIGEVIARSWKTAHKMKVQRGHLAAPEEKGKPDNDNFRAKRYVAKYTINPAIAHGCSHILGSIEVGKYADLVMYKPAFFGTKPEIVIKGGMIAWAVMGDANASIPTTEPVVGREMYGSLGTGIRALALVSKDSIETGIIKKYKLNKRAEGVKNCRSIKKTDMKLNDVLPKIRVDPETYEVYADDVLMTCPPATELPMAQNVFIF</sequence>
<evidence type="ECO:0000256" key="5">
    <source>
        <dbReference type="ARBA" id="ARBA00022801"/>
    </source>
</evidence>
<dbReference type="PROSITE" id="PS01120">
    <property type="entry name" value="UREASE_1"/>
    <property type="match status" value="1"/>
</dbReference>
<dbReference type="InterPro" id="IPR036461">
    <property type="entry name" value="Urease_betasu_sf"/>
</dbReference>
<accession>A0ABR2WXV1</accession>
<dbReference type="NCBIfam" id="NF009686">
    <property type="entry name" value="PRK13207.1"/>
    <property type="match status" value="1"/>
</dbReference>
<dbReference type="NCBIfam" id="TIGR00193">
    <property type="entry name" value="urease_gam"/>
    <property type="match status" value="1"/>
</dbReference>
<dbReference type="SUPFAM" id="SSF54111">
    <property type="entry name" value="Urease, gamma-subunit"/>
    <property type="match status" value="1"/>
</dbReference>
<comment type="caution">
    <text evidence="9">The sequence shown here is derived from an EMBL/GenBank/DDBJ whole genome shotgun (WGS) entry which is preliminary data.</text>
</comment>
<dbReference type="NCBIfam" id="TIGR01792">
    <property type="entry name" value="urease_alph"/>
    <property type="match status" value="1"/>
</dbReference>
<dbReference type="Gene3D" id="2.30.40.10">
    <property type="entry name" value="Urease, subunit C, domain 1"/>
    <property type="match status" value="1"/>
</dbReference>
<dbReference type="PROSITE" id="PS51368">
    <property type="entry name" value="UREASE_3"/>
    <property type="match status" value="1"/>
</dbReference>
<feature type="binding site" evidence="7">
    <location>
        <position position="485"/>
    </location>
    <ligand>
        <name>substrate</name>
    </ligand>
</feature>
<dbReference type="CDD" id="cd00375">
    <property type="entry name" value="Urease_alpha"/>
    <property type="match status" value="1"/>
</dbReference>
<dbReference type="HAMAP" id="MF_01953">
    <property type="entry name" value="Urease_alpha"/>
    <property type="match status" value="1"/>
</dbReference>
<dbReference type="InterPro" id="IPR017951">
    <property type="entry name" value="Urease_asu_c"/>
</dbReference>
<dbReference type="Proteomes" id="UP001479436">
    <property type="component" value="Unassembled WGS sequence"/>
</dbReference>
<dbReference type="InterPro" id="IPR002019">
    <property type="entry name" value="Urease_beta-like"/>
</dbReference>
<dbReference type="InterPro" id="IPR011059">
    <property type="entry name" value="Metal-dep_hydrolase_composite"/>
</dbReference>
<evidence type="ECO:0000256" key="6">
    <source>
        <dbReference type="PIRNR" id="PIRNR001222"/>
    </source>
</evidence>